<feature type="signal peptide" evidence="9">
    <location>
        <begin position="1"/>
        <end position="22"/>
    </location>
</feature>
<dbReference type="SUPFAM" id="SSF56935">
    <property type="entry name" value="Porins"/>
    <property type="match status" value="1"/>
</dbReference>
<evidence type="ECO:0000256" key="2">
    <source>
        <dbReference type="ARBA" id="ARBA00022448"/>
    </source>
</evidence>
<dbReference type="Proteomes" id="UP000248079">
    <property type="component" value="Unassembled WGS sequence"/>
</dbReference>
<feature type="domain" description="Outer membrane protein beta-barrel" evidence="11">
    <location>
        <begin position="381"/>
        <end position="778"/>
    </location>
</feature>
<dbReference type="Gene3D" id="2.40.170.20">
    <property type="entry name" value="TonB-dependent receptor, beta-barrel domain"/>
    <property type="match status" value="1"/>
</dbReference>
<dbReference type="InterPro" id="IPR039426">
    <property type="entry name" value="TonB-dep_rcpt-like"/>
</dbReference>
<dbReference type="OrthoDB" id="8764943at2"/>
<dbReference type="PROSITE" id="PS52016">
    <property type="entry name" value="TONB_DEPENDENT_REC_3"/>
    <property type="match status" value="1"/>
</dbReference>
<gene>
    <name evidence="12" type="ORF">DF185_11175</name>
</gene>
<evidence type="ECO:0000259" key="10">
    <source>
        <dbReference type="Pfam" id="PF07715"/>
    </source>
</evidence>
<evidence type="ECO:0000256" key="7">
    <source>
        <dbReference type="ARBA" id="ARBA00023237"/>
    </source>
</evidence>
<dbReference type="InterPro" id="IPR041700">
    <property type="entry name" value="OMP_b-brl_3"/>
</dbReference>
<evidence type="ECO:0000313" key="13">
    <source>
        <dbReference type="Proteomes" id="UP000248079"/>
    </source>
</evidence>
<dbReference type="InterPro" id="IPR012910">
    <property type="entry name" value="Plug_dom"/>
</dbReference>
<evidence type="ECO:0000256" key="9">
    <source>
        <dbReference type="SAM" id="SignalP"/>
    </source>
</evidence>
<organism evidence="12 13">
    <name type="scientific">Marinifilum breve</name>
    <dbReference type="NCBI Taxonomy" id="2184082"/>
    <lineage>
        <taxon>Bacteria</taxon>
        <taxon>Pseudomonadati</taxon>
        <taxon>Bacteroidota</taxon>
        <taxon>Bacteroidia</taxon>
        <taxon>Marinilabiliales</taxon>
        <taxon>Marinifilaceae</taxon>
    </lineage>
</organism>
<evidence type="ECO:0000256" key="5">
    <source>
        <dbReference type="ARBA" id="ARBA00022729"/>
    </source>
</evidence>
<dbReference type="PANTHER" id="PTHR30069">
    <property type="entry name" value="TONB-DEPENDENT OUTER MEMBRANE RECEPTOR"/>
    <property type="match status" value="1"/>
</dbReference>
<keyword evidence="3 8" id="KW-1134">Transmembrane beta strand</keyword>
<dbReference type="RefSeq" id="WP_110360830.1">
    <property type="nucleotide sequence ID" value="NZ_QFLI01000004.1"/>
</dbReference>
<evidence type="ECO:0000256" key="8">
    <source>
        <dbReference type="PROSITE-ProRule" id="PRU01360"/>
    </source>
</evidence>
<dbReference type="EMBL" id="QFLI01000004">
    <property type="protein sequence ID" value="PXY01199.1"/>
    <property type="molecule type" value="Genomic_DNA"/>
</dbReference>
<sequence>MKRYLSSAILIISMFFCFQAFSENNLRKVIITGKVMEKNSNTPIEYATISIHEMDGKLITGGISGHDGSFHLESNRKDFFIKISFIGYESQEIKEFELNNNRVLLNNIHLASAHAQLDDVVVRAEKSKTVFKLDKRVFNVGKDLVGSGGSALDILNNVPSVDVDIEGNISLRGNTSVQMLINGKPSVMASSKTLGTITSDMIERVEVVTNPSAKYDAEGTSGIINIILKKDNKKGLNGAVTANIGTPKNYSLGLSMNKRTEKLNLFTQIGIGDRRFLSESYNKTINYNNPLKPQTISKGDGEKNEQFYNFILGADYHITKYQTLSISGHYAFENEKQYSTTDYEYSELEGNNTEEAQRKESTKATNPKWQYEVNYSKEFADNKDRKLTASATGSFFGKDKTSTYTNTGAGNFLRLNDEKILNDFSDVEYSFQADYTHPFSKKITWESGAKMDINKNENSIEQQDNDGNDWVINPNLSNEFHYDQSISALYSTYAYEGEKIGFKAGLRAEHEYRKSELVNNKEKNSNNDTKLFPSFHTSYKFSDQFSVQAGYSKRIRRPHMWDLNPFISYRDPFNVSKGNPNLKPSLSDSFELTAISTFKSGSVNASLFYRETTDVVDDVYFIKDNVTTSMPANVGKSQNTGIEINSKVDPLKWFSILAEGNFMYYKRTGNYEDQNFDFNNNSWSTRLTAKFKLPYHIDAEYKFRYRSKSESLQGYYKASSYSDFGIRKKFMKGKAVVNLSVKDIFNSRKRKYESKSTSFYTYNEHQRSGRIVVLGLSFGFGKGETMEYSGVKMF</sequence>
<evidence type="ECO:0000313" key="12">
    <source>
        <dbReference type="EMBL" id="PXY01199.1"/>
    </source>
</evidence>
<dbReference type="Gene3D" id="2.60.40.1120">
    <property type="entry name" value="Carboxypeptidase-like, regulatory domain"/>
    <property type="match status" value="1"/>
</dbReference>
<dbReference type="AlphaFoldDB" id="A0A2V3ZXM5"/>
<keyword evidence="4 8" id="KW-0812">Transmembrane</keyword>
<evidence type="ECO:0000256" key="1">
    <source>
        <dbReference type="ARBA" id="ARBA00004571"/>
    </source>
</evidence>
<feature type="chain" id="PRO_5016054588" evidence="9">
    <location>
        <begin position="23"/>
        <end position="794"/>
    </location>
</feature>
<proteinExistence type="inferred from homology"/>
<evidence type="ECO:0000256" key="6">
    <source>
        <dbReference type="ARBA" id="ARBA00023136"/>
    </source>
</evidence>
<dbReference type="SUPFAM" id="SSF49464">
    <property type="entry name" value="Carboxypeptidase regulatory domain-like"/>
    <property type="match status" value="1"/>
</dbReference>
<keyword evidence="5 9" id="KW-0732">Signal</keyword>
<dbReference type="GO" id="GO:0044718">
    <property type="term" value="P:siderophore transmembrane transport"/>
    <property type="evidence" value="ECO:0007669"/>
    <property type="project" value="TreeGrafter"/>
</dbReference>
<evidence type="ECO:0000256" key="3">
    <source>
        <dbReference type="ARBA" id="ARBA00022452"/>
    </source>
</evidence>
<dbReference type="InterPro" id="IPR037066">
    <property type="entry name" value="Plug_dom_sf"/>
</dbReference>
<dbReference type="GO" id="GO:0015344">
    <property type="term" value="F:siderophore uptake transmembrane transporter activity"/>
    <property type="evidence" value="ECO:0007669"/>
    <property type="project" value="TreeGrafter"/>
</dbReference>
<keyword evidence="2 8" id="KW-0813">Transport</keyword>
<comment type="subcellular location">
    <subcellularLocation>
        <location evidence="1 8">Cell outer membrane</location>
        <topology evidence="1 8">Multi-pass membrane protein</topology>
    </subcellularLocation>
</comment>
<reference evidence="12 13" key="1">
    <citation type="submission" date="2018-05" db="EMBL/GenBank/DDBJ databases">
        <title>Marinifilum breve JC075T sp. nov., a marine bacterium isolated from Yongle Blue Hole in the South China Sea.</title>
        <authorList>
            <person name="Fu T."/>
        </authorList>
    </citation>
    <scope>NUCLEOTIDE SEQUENCE [LARGE SCALE GENOMIC DNA]</scope>
    <source>
        <strain evidence="12 13">JC075</strain>
    </source>
</reference>
<dbReference type="InterPro" id="IPR008969">
    <property type="entry name" value="CarboxyPept-like_regulatory"/>
</dbReference>
<accession>A0A2V3ZXM5</accession>
<dbReference type="Gene3D" id="2.170.130.10">
    <property type="entry name" value="TonB-dependent receptor, plug domain"/>
    <property type="match status" value="1"/>
</dbReference>
<feature type="domain" description="TonB-dependent receptor plug" evidence="10">
    <location>
        <begin position="150"/>
        <end position="223"/>
    </location>
</feature>
<dbReference type="Pfam" id="PF07715">
    <property type="entry name" value="Plug"/>
    <property type="match status" value="1"/>
</dbReference>
<name>A0A2V3ZXM5_9BACT</name>
<dbReference type="PANTHER" id="PTHR30069:SF29">
    <property type="entry name" value="HEMOGLOBIN AND HEMOGLOBIN-HAPTOGLOBIN-BINDING PROTEIN 1-RELATED"/>
    <property type="match status" value="1"/>
</dbReference>
<keyword evidence="12" id="KW-0675">Receptor</keyword>
<dbReference type="Pfam" id="PF13715">
    <property type="entry name" value="CarbopepD_reg_2"/>
    <property type="match status" value="1"/>
</dbReference>
<evidence type="ECO:0000259" key="11">
    <source>
        <dbReference type="Pfam" id="PF14905"/>
    </source>
</evidence>
<protein>
    <submittedName>
        <fullName evidence="12">TonB-dependent receptor</fullName>
    </submittedName>
</protein>
<keyword evidence="13" id="KW-1185">Reference proteome</keyword>
<keyword evidence="7 8" id="KW-0998">Cell outer membrane</keyword>
<dbReference type="Pfam" id="PF14905">
    <property type="entry name" value="OMP_b-brl_3"/>
    <property type="match status" value="1"/>
</dbReference>
<comment type="similarity">
    <text evidence="8">Belongs to the TonB-dependent receptor family.</text>
</comment>
<comment type="caution">
    <text evidence="12">The sequence shown here is derived from an EMBL/GenBank/DDBJ whole genome shotgun (WGS) entry which is preliminary data.</text>
</comment>
<keyword evidence="6 8" id="KW-0472">Membrane</keyword>
<dbReference type="InterPro" id="IPR036942">
    <property type="entry name" value="Beta-barrel_TonB_sf"/>
</dbReference>
<dbReference type="GO" id="GO:0009279">
    <property type="term" value="C:cell outer membrane"/>
    <property type="evidence" value="ECO:0007669"/>
    <property type="project" value="UniProtKB-SubCell"/>
</dbReference>
<evidence type="ECO:0000256" key="4">
    <source>
        <dbReference type="ARBA" id="ARBA00022692"/>
    </source>
</evidence>